<keyword evidence="2" id="KW-1185">Reference proteome</keyword>
<organism evidence="1 2">
    <name type="scientific">Colletotrichum scovillei</name>
    <dbReference type="NCBI Taxonomy" id="1209932"/>
    <lineage>
        <taxon>Eukaryota</taxon>
        <taxon>Fungi</taxon>
        <taxon>Dikarya</taxon>
        <taxon>Ascomycota</taxon>
        <taxon>Pezizomycotina</taxon>
        <taxon>Sordariomycetes</taxon>
        <taxon>Hypocreomycetidae</taxon>
        <taxon>Glomerellales</taxon>
        <taxon>Glomerellaceae</taxon>
        <taxon>Colletotrichum</taxon>
        <taxon>Colletotrichum acutatum species complex</taxon>
    </lineage>
</organism>
<proteinExistence type="predicted"/>
<name>A0A9P7RG91_9PEZI</name>
<dbReference type="Proteomes" id="UP000699042">
    <property type="component" value="Unassembled WGS sequence"/>
</dbReference>
<dbReference type="AlphaFoldDB" id="A0A9P7RG91"/>
<evidence type="ECO:0000313" key="2">
    <source>
        <dbReference type="Proteomes" id="UP000699042"/>
    </source>
</evidence>
<protein>
    <submittedName>
        <fullName evidence="1">Uncharacterized protein</fullName>
    </submittedName>
</protein>
<comment type="caution">
    <text evidence="1">The sequence shown here is derived from an EMBL/GenBank/DDBJ whole genome shotgun (WGS) entry which is preliminary data.</text>
</comment>
<accession>A0A9P7RG91</accession>
<reference evidence="1" key="1">
    <citation type="submission" date="2021-05" db="EMBL/GenBank/DDBJ databases">
        <title>Comparative genomics of three Colletotrichum scovillei strains and genetic complementation revealed genes involved fungal growth and virulence on chili pepper.</title>
        <authorList>
            <person name="Hsieh D.-K."/>
            <person name="Chuang S.-C."/>
            <person name="Chen C.-Y."/>
            <person name="Chao Y.-T."/>
            <person name="Lu M.-Y.J."/>
            <person name="Lee M.-H."/>
            <person name="Shih M.-C."/>
        </authorList>
    </citation>
    <scope>NUCLEOTIDE SEQUENCE</scope>
    <source>
        <strain evidence="1">Coll-153</strain>
    </source>
</reference>
<sequence>MRRFRCSGDVAKEATDDIFVLHRIHAPRLPYK</sequence>
<gene>
    <name evidence="1" type="ORF">JMJ77_004943</name>
</gene>
<dbReference type="EMBL" id="JAESDN010000001">
    <property type="protein sequence ID" value="KAG7057559.1"/>
    <property type="molecule type" value="Genomic_DNA"/>
</dbReference>
<evidence type="ECO:0000313" key="1">
    <source>
        <dbReference type="EMBL" id="KAG7057559.1"/>
    </source>
</evidence>